<feature type="transmembrane region" description="Helical" evidence="1">
    <location>
        <begin position="45"/>
        <end position="67"/>
    </location>
</feature>
<feature type="transmembrane region" description="Helical" evidence="1">
    <location>
        <begin position="79"/>
        <end position="100"/>
    </location>
</feature>
<dbReference type="OrthoDB" id="1699221at2"/>
<dbReference type="Proteomes" id="UP000250070">
    <property type="component" value="Unassembled WGS sequence"/>
</dbReference>
<dbReference type="AlphaFoldDB" id="A0A2X1XVC3"/>
<reference evidence="2 3" key="1">
    <citation type="submission" date="2018-06" db="EMBL/GenBank/DDBJ databases">
        <authorList>
            <consortium name="Pathogen Informatics"/>
            <person name="Doyle S."/>
        </authorList>
    </citation>
    <scope>NUCLEOTIDE SEQUENCE [LARGE SCALE GENOMIC DNA]</scope>
    <source>
        <strain evidence="2 3">NCTC13076</strain>
    </source>
</reference>
<dbReference type="GeneID" id="83862073"/>
<sequence>MDFQRVFLIVFLLGFISINFILPRFNKRIDELDTIATNIQFTCMLFALLLDQNIIYYIILLLGLHINTYNSKVKSLKPIFLELIIVIILPLLTIFDLGSFGPSSVFYLTRPTDIYLGLLITGLVFFLNLYKFSKLEAVNKNISLAFFYLI</sequence>
<gene>
    <name evidence="2" type="ORF">NCTC13076_00559</name>
</gene>
<keyword evidence="1" id="KW-1133">Transmembrane helix</keyword>
<protein>
    <submittedName>
        <fullName evidence="2">Uncharacterized protein</fullName>
    </submittedName>
</protein>
<dbReference type="RefSeq" id="WP_112889424.1">
    <property type="nucleotide sequence ID" value="NZ_CP068103.1"/>
</dbReference>
<dbReference type="EMBL" id="UATM01000032">
    <property type="protein sequence ID" value="SPY46563.1"/>
    <property type="molecule type" value="Genomic_DNA"/>
</dbReference>
<name>A0A2X1XVC3_9FIRM</name>
<keyword evidence="1" id="KW-0472">Membrane</keyword>
<accession>A0A2X1XVC3</accession>
<evidence type="ECO:0000313" key="2">
    <source>
        <dbReference type="EMBL" id="SPY46563.1"/>
    </source>
</evidence>
<organism evidence="2 3">
    <name type="scientific">Peptoniphilus harei</name>
    <dbReference type="NCBI Taxonomy" id="54005"/>
    <lineage>
        <taxon>Bacteria</taxon>
        <taxon>Bacillati</taxon>
        <taxon>Bacillota</taxon>
        <taxon>Tissierellia</taxon>
        <taxon>Tissierellales</taxon>
        <taxon>Peptoniphilaceae</taxon>
        <taxon>Peptoniphilus</taxon>
    </lineage>
</organism>
<evidence type="ECO:0000256" key="1">
    <source>
        <dbReference type="SAM" id="Phobius"/>
    </source>
</evidence>
<feature type="transmembrane region" description="Helical" evidence="1">
    <location>
        <begin position="112"/>
        <end position="130"/>
    </location>
</feature>
<proteinExistence type="predicted"/>
<feature type="transmembrane region" description="Helical" evidence="1">
    <location>
        <begin position="7"/>
        <end position="25"/>
    </location>
</feature>
<evidence type="ECO:0000313" key="3">
    <source>
        <dbReference type="Proteomes" id="UP000250070"/>
    </source>
</evidence>
<keyword evidence="1" id="KW-0812">Transmembrane</keyword>